<comment type="caution">
    <text evidence="4">The sequence shown here is derived from an EMBL/GenBank/DDBJ whole genome shotgun (WGS) entry which is preliminary data.</text>
</comment>
<evidence type="ECO:0000313" key="4">
    <source>
        <dbReference type="EMBL" id="KAF5372312.1"/>
    </source>
</evidence>
<protein>
    <recommendedName>
        <fullName evidence="3">HAMP domain-containing protein</fullName>
    </recommendedName>
</protein>
<dbReference type="InterPro" id="IPR003660">
    <property type="entry name" value="HAMP_dom"/>
</dbReference>
<keyword evidence="5" id="KW-1185">Reference proteome</keyword>
<dbReference type="GO" id="GO:0071474">
    <property type="term" value="P:cellular hyperosmotic response"/>
    <property type="evidence" value="ECO:0007669"/>
    <property type="project" value="TreeGrafter"/>
</dbReference>
<dbReference type="PANTHER" id="PTHR45339">
    <property type="entry name" value="HYBRID SIGNAL TRANSDUCTION HISTIDINE KINASE J"/>
    <property type="match status" value="1"/>
</dbReference>
<reference evidence="4 5" key="1">
    <citation type="journal article" date="2020" name="ISME J.">
        <title>Uncovering the hidden diversity of litter-decomposition mechanisms in mushroom-forming fungi.</title>
        <authorList>
            <person name="Floudas D."/>
            <person name="Bentzer J."/>
            <person name="Ahren D."/>
            <person name="Johansson T."/>
            <person name="Persson P."/>
            <person name="Tunlid A."/>
        </authorList>
    </citation>
    <scope>NUCLEOTIDE SEQUENCE [LARGE SCALE GENOMIC DNA]</scope>
    <source>
        <strain evidence="4 5">CBS 661.87</strain>
    </source>
</reference>
<dbReference type="GO" id="GO:0016020">
    <property type="term" value="C:membrane"/>
    <property type="evidence" value="ECO:0007669"/>
    <property type="project" value="InterPro"/>
</dbReference>
<accession>A0A8H5GWF2</accession>
<evidence type="ECO:0000256" key="1">
    <source>
        <dbReference type="ARBA" id="ARBA00022553"/>
    </source>
</evidence>
<dbReference type="PANTHER" id="PTHR45339:SF1">
    <property type="entry name" value="HYBRID SIGNAL TRANSDUCTION HISTIDINE KINASE J"/>
    <property type="match status" value="1"/>
</dbReference>
<name>A0A8H5GWF2_9AGAR</name>
<keyword evidence="1" id="KW-0597">Phosphoprotein</keyword>
<gene>
    <name evidence="4" type="ORF">D9615_009227</name>
</gene>
<dbReference type="GO" id="GO:0004673">
    <property type="term" value="F:protein histidine kinase activity"/>
    <property type="evidence" value="ECO:0007669"/>
    <property type="project" value="TreeGrafter"/>
</dbReference>
<evidence type="ECO:0000259" key="3">
    <source>
        <dbReference type="PROSITE" id="PS50885"/>
    </source>
</evidence>
<dbReference type="Proteomes" id="UP000565441">
    <property type="component" value="Unassembled WGS sequence"/>
</dbReference>
<dbReference type="GO" id="GO:0000160">
    <property type="term" value="P:phosphorelay signal transduction system"/>
    <property type="evidence" value="ECO:0007669"/>
    <property type="project" value="UniProtKB-KW"/>
</dbReference>
<feature type="domain" description="HAMP" evidence="3">
    <location>
        <begin position="231"/>
        <end position="266"/>
    </location>
</feature>
<evidence type="ECO:0000313" key="5">
    <source>
        <dbReference type="Proteomes" id="UP000565441"/>
    </source>
</evidence>
<dbReference type="OrthoDB" id="10266508at2759"/>
<dbReference type="CDD" id="cd06225">
    <property type="entry name" value="HAMP"/>
    <property type="match status" value="2"/>
</dbReference>
<feature type="domain" description="HAMP" evidence="3">
    <location>
        <begin position="150"/>
        <end position="201"/>
    </location>
</feature>
<proteinExistence type="predicted"/>
<organism evidence="4 5">
    <name type="scientific">Tricholomella constricta</name>
    <dbReference type="NCBI Taxonomy" id="117010"/>
    <lineage>
        <taxon>Eukaryota</taxon>
        <taxon>Fungi</taxon>
        <taxon>Dikarya</taxon>
        <taxon>Basidiomycota</taxon>
        <taxon>Agaricomycotina</taxon>
        <taxon>Agaricomycetes</taxon>
        <taxon>Agaricomycetidae</taxon>
        <taxon>Agaricales</taxon>
        <taxon>Tricholomatineae</taxon>
        <taxon>Lyophyllaceae</taxon>
        <taxon>Tricholomella</taxon>
    </lineage>
</organism>
<keyword evidence="2" id="KW-0902">Two-component regulatory system</keyword>
<dbReference type="SMART" id="SM00304">
    <property type="entry name" value="HAMP"/>
    <property type="match status" value="2"/>
</dbReference>
<dbReference type="EMBL" id="JAACJP010000043">
    <property type="protein sequence ID" value="KAF5372312.1"/>
    <property type="molecule type" value="Genomic_DNA"/>
</dbReference>
<sequence length="414" mass="45090">MTTRCLYSTSARMSTTDATRDLFRVHLLRLLTAAANNDARALDYEFDTGNDLTAQAILKSLDALIARVCNVDSANAFSALRIIAPQILDPTAIHCPTCGHSSTAVPPSSPSPFPTFDSEHDEVIFLRSRGQELTLLREQVQELQSLKGLLQDVARVCNAVARGDLSQKITVPVQSVDVQGEMLDLKMTINSMVVQLSTLANEVTRVSSEVGAEGMLGGQVFVPEVQGMWKVRSIADVTKAVAGGDLTKKIDLDVRGEILELKQAVNGISSPNNSTQCPHTSPPILFGTVLSSEFLHLSGIFCTPNITSRDCEAFEPRASIPEKQWGAPIVFLGHAVPLDENEPVWDDIRDITTTSVVNDVYGCEITEAVLCIGDNYKRSYGVTEAQTQKKALKALLGEPLWYLSLIKSEWSSEL</sequence>
<dbReference type="AlphaFoldDB" id="A0A8H5GWF2"/>
<dbReference type="Pfam" id="PF00672">
    <property type="entry name" value="HAMP"/>
    <property type="match status" value="1"/>
</dbReference>
<evidence type="ECO:0000256" key="2">
    <source>
        <dbReference type="ARBA" id="ARBA00023012"/>
    </source>
</evidence>
<dbReference type="PROSITE" id="PS50885">
    <property type="entry name" value="HAMP"/>
    <property type="match status" value="2"/>
</dbReference>
<dbReference type="Gene3D" id="1.20.120.1530">
    <property type="match status" value="1"/>
</dbReference>